<dbReference type="EMBL" id="UGET01000004">
    <property type="protein sequence ID" value="STL78874.1"/>
    <property type="molecule type" value="Genomic_DNA"/>
</dbReference>
<dbReference type="Proteomes" id="UP000254255">
    <property type="component" value="Unassembled WGS sequence"/>
</dbReference>
<proteinExistence type="predicted"/>
<gene>
    <name evidence="1" type="ORF">NCTC13148_02600</name>
</gene>
<accession>A0A377BX94</accession>
<reference evidence="1 2" key="1">
    <citation type="submission" date="2018-06" db="EMBL/GenBank/DDBJ databases">
        <authorList>
            <consortium name="Pathogen Informatics"/>
            <person name="Doyle S."/>
        </authorList>
    </citation>
    <scope>NUCLEOTIDE SEQUENCE [LARGE SCALE GENOMIC DNA]</scope>
    <source>
        <strain evidence="1 2">NCTC13148</strain>
    </source>
</reference>
<dbReference type="AlphaFoldDB" id="A0A377BX94"/>
<sequence length="144" mass="16954">MDVLRGALSTLEDAKKSGDETWRVNCERSVKQAREAKDVLDTFKKDMNSFIRFYEFASQIVDLADEELERLNVFARHLLPLLREERLDDDLDISQVQLTHYKLWEKRTQDLKLQEGEKDLKGSPASVAQLLKGRKIYYRTFWNS</sequence>
<protein>
    <submittedName>
        <fullName evidence="1">Uncharacterized protein</fullName>
    </submittedName>
</protein>
<evidence type="ECO:0000313" key="2">
    <source>
        <dbReference type="Proteomes" id="UP000254255"/>
    </source>
</evidence>
<name>A0A377BX94_ECOLX</name>
<organism evidence="1 2">
    <name type="scientific">Escherichia coli</name>
    <dbReference type="NCBI Taxonomy" id="562"/>
    <lineage>
        <taxon>Bacteria</taxon>
        <taxon>Pseudomonadati</taxon>
        <taxon>Pseudomonadota</taxon>
        <taxon>Gammaproteobacteria</taxon>
        <taxon>Enterobacterales</taxon>
        <taxon>Enterobacteriaceae</taxon>
        <taxon>Escherichia</taxon>
    </lineage>
</organism>
<evidence type="ECO:0000313" key="1">
    <source>
        <dbReference type="EMBL" id="STL78874.1"/>
    </source>
</evidence>